<dbReference type="InterPro" id="IPR058163">
    <property type="entry name" value="LysR-type_TF_proteobact-type"/>
</dbReference>
<keyword evidence="4" id="KW-0804">Transcription</keyword>
<dbReference type="PROSITE" id="PS50931">
    <property type="entry name" value="HTH_LYSR"/>
    <property type="match status" value="1"/>
</dbReference>
<reference evidence="6 7" key="1">
    <citation type="journal article" date="2019" name="Int. J. Syst. Evol. Microbiol.">
        <title>The Draft Whole-Genome Sequence of the Antibiotic Producer Empedobacter haloabium ATCC 31962 Provides Indications for Its Taxonomic Reclassification.</title>
        <authorList>
            <person name="Miess H."/>
            <person name="Arlt P."/>
            <person name="Apel A.K."/>
            <person name="Weber T."/>
            <person name="Nieselt K."/>
            <person name="Hanssen F."/>
            <person name="Czemmel S."/>
            <person name="Nahnsen S."/>
            <person name="Gross H."/>
        </authorList>
    </citation>
    <scope>NUCLEOTIDE SEQUENCE [LARGE SCALE GENOMIC DNA]</scope>
    <source>
        <strain evidence="6 7">ATCC 31962</strain>
    </source>
</reference>
<dbReference type="SUPFAM" id="SSF46785">
    <property type="entry name" value="Winged helix' DNA-binding domain"/>
    <property type="match status" value="1"/>
</dbReference>
<dbReference type="EMBL" id="CP136508">
    <property type="protein sequence ID" value="WUR13000.1"/>
    <property type="molecule type" value="Genomic_DNA"/>
</dbReference>
<dbReference type="PANTHER" id="PTHR30537">
    <property type="entry name" value="HTH-TYPE TRANSCRIPTIONAL REGULATOR"/>
    <property type="match status" value="1"/>
</dbReference>
<dbReference type="Proteomes" id="UP000321323">
    <property type="component" value="Chromosome"/>
</dbReference>
<evidence type="ECO:0000313" key="6">
    <source>
        <dbReference type="EMBL" id="WUR13000.1"/>
    </source>
</evidence>
<dbReference type="Gene3D" id="1.10.10.10">
    <property type="entry name" value="Winged helix-like DNA-binding domain superfamily/Winged helix DNA-binding domain"/>
    <property type="match status" value="1"/>
</dbReference>
<gene>
    <name evidence="6" type="ORF">E7V67_025475</name>
</gene>
<dbReference type="Pfam" id="PF03466">
    <property type="entry name" value="LysR_substrate"/>
    <property type="match status" value="1"/>
</dbReference>
<proteinExistence type="inferred from homology"/>
<dbReference type="Gene3D" id="3.40.190.290">
    <property type="match status" value="1"/>
</dbReference>
<dbReference type="PANTHER" id="PTHR30537:SF71">
    <property type="entry name" value="TRANSCRIPTIONAL REGULATORY PROTEIN"/>
    <property type="match status" value="1"/>
</dbReference>
<evidence type="ECO:0000256" key="4">
    <source>
        <dbReference type="ARBA" id="ARBA00023163"/>
    </source>
</evidence>
<name>A0ABZ1UJX3_9BURK</name>
<dbReference type="Pfam" id="PF00126">
    <property type="entry name" value="HTH_1"/>
    <property type="match status" value="1"/>
</dbReference>
<keyword evidence="7" id="KW-1185">Reference proteome</keyword>
<feature type="domain" description="HTH lysR-type" evidence="5">
    <location>
        <begin position="1"/>
        <end position="60"/>
    </location>
</feature>
<organism evidence="6 7">
    <name type="scientific">[Empedobacter] haloabium</name>
    <dbReference type="NCBI Taxonomy" id="592317"/>
    <lineage>
        <taxon>Bacteria</taxon>
        <taxon>Pseudomonadati</taxon>
        <taxon>Pseudomonadota</taxon>
        <taxon>Betaproteobacteria</taxon>
        <taxon>Burkholderiales</taxon>
        <taxon>Oxalobacteraceae</taxon>
        <taxon>Telluria group</taxon>
        <taxon>Telluria group incertae sedis</taxon>
    </lineage>
</organism>
<evidence type="ECO:0000256" key="3">
    <source>
        <dbReference type="ARBA" id="ARBA00023125"/>
    </source>
</evidence>
<keyword evidence="3" id="KW-0238">DNA-binding</keyword>
<comment type="similarity">
    <text evidence="1">Belongs to the LysR transcriptional regulatory family.</text>
</comment>
<keyword evidence="2" id="KW-0805">Transcription regulation</keyword>
<sequence length="306" mass="33720">MDTRSWEMTVFARVVELGSFSAAADALRLTPSAVSKLVTRTEERLGVTLLQRSTRQLTLTPEGRAFHEACLRILADIDEAELGLGSGGVAPRGLLRVNTSVPFGTHHVVPLLAAFSERYPDVTVDLSLSDALVDLQREQTDVAIRMGPLADATFRARKLGDSRRAVVASPAYLARHGTPATPADLAAYRCLNFNFRRSRDEWPFVVDGRAELLPVQGGMLTNNGETMRQLALEGLGIARLGMFHIARDIAEGRLVEVLAAFNPGDLEEIHIIFRNQKHMPARVRVFIDFLVERFEGPVRGWVATPV</sequence>
<dbReference type="SUPFAM" id="SSF53850">
    <property type="entry name" value="Periplasmic binding protein-like II"/>
    <property type="match status" value="1"/>
</dbReference>
<dbReference type="InterPro" id="IPR000847">
    <property type="entry name" value="LysR_HTH_N"/>
</dbReference>
<evidence type="ECO:0000259" key="5">
    <source>
        <dbReference type="PROSITE" id="PS50931"/>
    </source>
</evidence>
<evidence type="ECO:0000256" key="1">
    <source>
        <dbReference type="ARBA" id="ARBA00009437"/>
    </source>
</evidence>
<evidence type="ECO:0000313" key="7">
    <source>
        <dbReference type="Proteomes" id="UP000321323"/>
    </source>
</evidence>
<accession>A0ABZ1UJX3</accession>
<dbReference type="InterPro" id="IPR005119">
    <property type="entry name" value="LysR_subst-bd"/>
</dbReference>
<dbReference type="InterPro" id="IPR036390">
    <property type="entry name" value="WH_DNA-bd_sf"/>
</dbReference>
<protein>
    <submittedName>
        <fullName evidence="6">LysR family transcriptional regulator</fullName>
    </submittedName>
</protein>
<evidence type="ECO:0000256" key="2">
    <source>
        <dbReference type="ARBA" id="ARBA00023015"/>
    </source>
</evidence>
<dbReference type="InterPro" id="IPR036388">
    <property type="entry name" value="WH-like_DNA-bd_sf"/>
</dbReference>